<accession>A0A507CUI2</accession>
<dbReference type="PANTHER" id="PTHR45676">
    <property type="entry name" value="RING-H2 FINGER PROTEIN ATL51-RELATED"/>
    <property type="match status" value="1"/>
</dbReference>
<dbReference type="EMBL" id="QEAN01000222">
    <property type="protein sequence ID" value="TPX42750.1"/>
    <property type="molecule type" value="Genomic_DNA"/>
</dbReference>
<feature type="compositionally biased region" description="Polar residues" evidence="2">
    <location>
        <begin position="63"/>
        <end position="87"/>
    </location>
</feature>
<dbReference type="PANTHER" id="PTHR45676:SF41">
    <property type="entry name" value="RING-H2 FINGER PROTEIN ATL66"/>
    <property type="match status" value="1"/>
</dbReference>
<keyword evidence="1" id="KW-0862">Zinc</keyword>
<reference evidence="4 5" key="1">
    <citation type="journal article" date="2019" name="Sci. Rep.">
        <title>Comparative genomics of chytrid fungi reveal insights into the obligate biotrophic and pathogenic lifestyle of Synchytrium endobioticum.</title>
        <authorList>
            <person name="van de Vossenberg B.T.L.H."/>
            <person name="Warris S."/>
            <person name="Nguyen H.D.T."/>
            <person name="van Gent-Pelzer M.P.E."/>
            <person name="Joly D.L."/>
            <person name="van de Geest H.C."/>
            <person name="Bonants P.J.M."/>
            <person name="Smith D.S."/>
            <person name="Levesque C.A."/>
            <person name="van der Lee T.A.J."/>
        </authorList>
    </citation>
    <scope>NUCLEOTIDE SEQUENCE [LARGE SCALE GENOMIC DNA]</scope>
    <source>
        <strain evidence="4 5">MB42</strain>
    </source>
</reference>
<evidence type="ECO:0000256" key="2">
    <source>
        <dbReference type="SAM" id="MobiDB-lite"/>
    </source>
</evidence>
<dbReference type="VEuPathDB" id="FungiDB:SeMB42_g05008"/>
<dbReference type="STRING" id="286115.A0A507CUI2"/>
<name>A0A507CUI2_9FUNG</name>
<organism evidence="4 5">
    <name type="scientific">Synchytrium endobioticum</name>
    <dbReference type="NCBI Taxonomy" id="286115"/>
    <lineage>
        <taxon>Eukaryota</taxon>
        <taxon>Fungi</taxon>
        <taxon>Fungi incertae sedis</taxon>
        <taxon>Chytridiomycota</taxon>
        <taxon>Chytridiomycota incertae sedis</taxon>
        <taxon>Chytridiomycetes</taxon>
        <taxon>Synchytriales</taxon>
        <taxon>Synchytriaceae</taxon>
        <taxon>Synchytrium</taxon>
    </lineage>
</organism>
<dbReference type="Pfam" id="PF13639">
    <property type="entry name" value="zf-RING_2"/>
    <property type="match status" value="1"/>
</dbReference>
<proteinExistence type="predicted"/>
<dbReference type="PROSITE" id="PS50089">
    <property type="entry name" value="ZF_RING_2"/>
    <property type="match status" value="1"/>
</dbReference>
<dbReference type="AlphaFoldDB" id="A0A507CUI2"/>
<dbReference type="Gene3D" id="3.30.40.10">
    <property type="entry name" value="Zinc/RING finger domain, C3HC4 (zinc finger)"/>
    <property type="match status" value="1"/>
</dbReference>
<evidence type="ECO:0000256" key="1">
    <source>
        <dbReference type="PROSITE-ProRule" id="PRU00175"/>
    </source>
</evidence>
<protein>
    <recommendedName>
        <fullName evidence="3">RING-type domain-containing protein</fullName>
    </recommendedName>
</protein>
<keyword evidence="5" id="KW-1185">Reference proteome</keyword>
<dbReference type="UniPathway" id="UPA00143"/>
<comment type="caution">
    <text evidence="4">The sequence shown here is derived from an EMBL/GenBank/DDBJ whole genome shotgun (WGS) entry which is preliminary data.</text>
</comment>
<feature type="domain" description="RING-type" evidence="3">
    <location>
        <begin position="266"/>
        <end position="307"/>
    </location>
</feature>
<dbReference type="SMART" id="SM00184">
    <property type="entry name" value="RING"/>
    <property type="match status" value="1"/>
</dbReference>
<evidence type="ECO:0000313" key="5">
    <source>
        <dbReference type="Proteomes" id="UP000317494"/>
    </source>
</evidence>
<dbReference type="SUPFAM" id="SSF57850">
    <property type="entry name" value="RING/U-box"/>
    <property type="match status" value="1"/>
</dbReference>
<evidence type="ECO:0000259" key="3">
    <source>
        <dbReference type="PROSITE" id="PS50089"/>
    </source>
</evidence>
<dbReference type="GO" id="GO:0016567">
    <property type="term" value="P:protein ubiquitination"/>
    <property type="evidence" value="ECO:0007669"/>
    <property type="project" value="UniProtKB-UniPathway"/>
</dbReference>
<dbReference type="GO" id="GO:0008270">
    <property type="term" value="F:zinc ion binding"/>
    <property type="evidence" value="ECO:0007669"/>
    <property type="project" value="UniProtKB-KW"/>
</dbReference>
<evidence type="ECO:0000313" key="4">
    <source>
        <dbReference type="EMBL" id="TPX42750.1"/>
    </source>
</evidence>
<sequence>MKKCHRYISEDCCCGPSASSMDQVSGFPDNDESPSSSPWDPPSTDFSGGYYQPDEDSPDRQWQDQVSGVPDNNQGPSSSTWNVQGTDVSGEYRQPDEVTLAVSQLSLERADRGLIPASSSNTGATQLPGPLPWYQDPVLRDFGQFIGDLVDLLWQMLPPLEDNRQSTDALMGIRHMASLIVNQVGKYDPVEYGHTEEFQSISEEFERIGKQWGEDFSQNYGRCTTMINLVERMTYQREAFEKWCLEMFQDNQRPVSYDEAADPEQCVICQNHLATNEKVSSLPCKHLYHPECIHLWLTKEMNCPVCRANPWAIYAAKYEL</sequence>
<dbReference type="InterPro" id="IPR001841">
    <property type="entry name" value="Znf_RING"/>
</dbReference>
<keyword evidence="1" id="KW-0479">Metal-binding</keyword>
<feature type="compositionally biased region" description="Low complexity" evidence="2">
    <location>
        <begin position="33"/>
        <end position="47"/>
    </location>
</feature>
<dbReference type="Proteomes" id="UP000317494">
    <property type="component" value="Unassembled WGS sequence"/>
</dbReference>
<gene>
    <name evidence="4" type="ORF">SeMB42_g05008</name>
</gene>
<keyword evidence="1" id="KW-0863">Zinc-finger</keyword>
<dbReference type="InterPro" id="IPR013083">
    <property type="entry name" value="Znf_RING/FYVE/PHD"/>
</dbReference>
<feature type="region of interest" description="Disordered" evidence="2">
    <location>
        <begin position="12"/>
        <end position="93"/>
    </location>
</feature>